<dbReference type="RefSeq" id="WP_191697516.1">
    <property type="nucleotide sequence ID" value="NZ_JACSQO010000007.1"/>
</dbReference>
<protein>
    <submittedName>
        <fullName evidence="2">Uncharacterized protein</fullName>
    </submittedName>
</protein>
<accession>A0ABR8RC22</accession>
<feature type="transmembrane region" description="Helical" evidence="1">
    <location>
        <begin position="147"/>
        <end position="168"/>
    </location>
</feature>
<keyword evidence="1" id="KW-1133">Transmembrane helix</keyword>
<organism evidence="2 3">
    <name type="scientific">Psychrobacillus faecigallinarum</name>
    <dbReference type="NCBI Taxonomy" id="2762235"/>
    <lineage>
        <taxon>Bacteria</taxon>
        <taxon>Bacillati</taxon>
        <taxon>Bacillota</taxon>
        <taxon>Bacilli</taxon>
        <taxon>Bacillales</taxon>
        <taxon>Bacillaceae</taxon>
        <taxon>Psychrobacillus</taxon>
    </lineage>
</organism>
<dbReference type="EMBL" id="JACSQO010000007">
    <property type="protein sequence ID" value="MBD7945284.1"/>
    <property type="molecule type" value="Genomic_DNA"/>
</dbReference>
<dbReference type="Proteomes" id="UP000640786">
    <property type="component" value="Unassembled WGS sequence"/>
</dbReference>
<name>A0ABR8RC22_9BACI</name>
<evidence type="ECO:0000313" key="2">
    <source>
        <dbReference type="EMBL" id="MBD7945284.1"/>
    </source>
</evidence>
<evidence type="ECO:0000256" key="1">
    <source>
        <dbReference type="SAM" id="Phobius"/>
    </source>
</evidence>
<comment type="caution">
    <text evidence="2">The sequence shown here is derived from an EMBL/GenBank/DDBJ whole genome shotgun (WGS) entry which is preliminary data.</text>
</comment>
<proteinExistence type="predicted"/>
<reference evidence="2 3" key="1">
    <citation type="submission" date="2020-08" db="EMBL/GenBank/DDBJ databases">
        <title>A Genomic Blueprint of the Chicken Gut Microbiome.</title>
        <authorList>
            <person name="Gilroy R."/>
            <person name="Ravi A."/>
            <person name="Getino M."/>
            <person name="Pursley I."/>
            <person name="Horton D.L."/>
            <person name="Alikhan N.-F."/>
            <person name="Baker D."/>
            <person name="Gharbi K."/>
            <person name="Hall N."/>
            <person name="Watson M."/>
            <person name="Adriaenssens E.M."/>
            <person name="Foster-Nyarko E."/>
            <person name="Jarju S."/>
            <person name="Secka A."/>
            <person name="Antonio M."/>
            <person name="Oren A."/>
            <person name="Chaudhuri R."/>
            <person name="La Ragione R.M."/>
            <person name="Hildebrand F."/>
            <person name="Pallen M.J."/>
        </authorList>
    </citation>
    <scope>NUCLEOTIDE SEQUENCE [LARGE SCALE GENOMIC DNA]</scope>
    <source>
        <strain evidence="2 3">Sa2BUA9</strain>
    </source>
</reference>
<feature type="transmembrane region" description="Helical" evidence="1">
    <location>
        <begin position="116"/>
        <end position="141"/>
    </location>
</feature>
<evidence type="ECO:0000313" key="3">
    <source>
        <dbReference type="Proteomes" id="UP000640786"/>
    </source>
</evidence>
<keyword evidence="1" id="KW-0472">Membrane</keyword>
<keyword evidence="1" id="KW-0812">Transmembrane</keyword>
<sequence length="178" mass="19005">MFKRNQKIEVVPESEYTDFSHRVPGDAYATKKTVMVAAVIPAAASIGLILNRMSEANTANIIPTSAPVISPVVEPVNILAQSSTLPLNITASPEIIPTGFVADASLDMLANILDPLVQIMVAISFPIASVIMLGGAFFFMLGNSEKAWQTIFNAGLGYVIIQMSPLFLDILRSLGKAV</sequence>
<keyword evidence="3" id="KW-1185">Reference proteome</keyword>
<gene>
    <name evidence="2" type="ORF">H9650_14250</name>
</gene>